<dbReference type="AlphaFoldDB" id="A0A6C0JE37"/>
<keyword evidence="1" id="KW-0472">Membrane</keyword>
<keyword evidence="1" id="KW-0812">Transmembrane</keyword>
<organism evidence="2">
    <name type="scientific">viral metagenome</name>
    <dbReference type="NCBI Taxonomy" id="1070528"/>
    <lineage>
        <taxon>unclassified sequences</taxon>
        <taxon>metagenomes</taxon>
        <taxon>organismal metagenomes</taxon>
    </lineage>
</organism>
<dbReference type="EMBL" id="MN740368">
    <property type="protein sequence ID" value="QHU03006.1"/>
    <property type="molecule type" value="Genomic_DNA"/>
</dbReference>
<protein>
    <submittedName>
        <fullName evidence="2">Uncharacterized protein</fullName>
    </submittedName>
</protein>
<keyword evidence="1" id="KW-1133">Transmembrane helix</keyword>
<evidence type="ECO:0000313" key="2">
    <source>
        <dbReference type="EMBL" id="QHU03006.1"/>
    </source>
</evidence>
<feature type="transmembrane region" description="Helical" evidence="1">
    <location>
        <begin position="6"/>
        <end position="33"/>
    </location>
</feature>
<evidence type="ECO:0000256" key="1">
    <source>
        <dbReference type="SAM" id="Phobius"/>
    </source>
</evidence>
<proteinExistence type="predicted"/>
<name>A0A6C0JE37_9ZZZZ</name>
<accession>A0A6C0JE37</accession>
<reference evidence="2" key="1">
    <citation type="journal article" date="2020" name="Nature">
        <title>Giant virus diversity and host interactions through global metagenomics.</title>
        <authorList>
            <person name="Schulz F."/>
            <person name="Roux S."/>
            <person name="Paez-Espino D."/>
            <person name="Jungbluth S."/>
            <person name="Walsh D.A."/>
            <person name="Denef V.J."/>
            <person name="McMahon K.D."/>
            <person name="Konstantinidis K.T."/>
            <person name="Eloe-Fadrosh E.A."/>
            <person name="Kyrpides N.C."/>
            <person name="Woyke T."/>
        </authorList>
    </citation>
    <scope>NUCLEOTIDE SEQUENCE</scope>
    <source>
        <strain evidence="2">GVMAG-M-3300025890-48</strain>
    </source>
</reference>
<sequence>MSTVTSIMYISGMIILGIIGIGVCSHCITIICFNQQNNHEIAVDRARQNNENIQSITVINPVLFSEKQQLAETEHKMNIIVHAVPIEIIDITLQLDDY</sequence>